<organism evidence="2 3">
    <name type="scientific">Lentzea tibetensis</name>
    <dbReference type="NCBI Taxonomy" id="2591470"/>
    <lineage>
        <taxon>Bacteria</taxon>
        <taxon>Bacillati</taxon>
        <taxon>Actinomycetota</taxon>
        <taxon>Actinomycetes</taxon>
        <taxon>Pseudonocardiales</taxon>
        <taxon>Pseudonocardiaceae</taxon>
        <taxon>Lentzea</taxon>
    </lineage>
</organism>
<dbReference type="Proteomes" id="UP000316639">
    <property type="component" value="Unassembled WGS sequence"/>
</dbReference>
<dbReference type="GO" id="GO:0008270">
    <property type="term" value="F:zinc ion binding"/>
    <property type="evidence" value="ECO:0007669"/>
    <property type="project" value="InterPro"/>
</dbReference>
<gene>
    <name evidence="2" type="ORF">FKR81_25860</name>
</gene>
<dbReference type="EMBL" id="VOBR01000017">
    <property type="protein sequence ID" value="TWP49098.1"/>
    <property type="molecule type" value="Genomic_DNA"/>
</dbReference>
<dbReference type="GO" id="GO:0003676">
    <property type="term" value="F:nucleic acid binding"/>
    <property type="evidence" value="ECO:0007669"/>
    <property type="project" value="InterPro"/>
</dbReference>
<keyword evidence="2" id="KW-0255">Endonuclease</keyword>
<comment type="caution">
    <text evidence="2">The sequence shown here is derived from an EMBL/GenBank/DDBJ whole genome shotgun (WGS) entry which is preliminary data.</text>
</comment>
<dbReference type="AlphaFoldDB" id="A0A563ENW8"/>
<dbReference type="SMART" id="SM00507">
    <property type="entry name" value="HNHc"/>
    <property type="match status" value="1"/>
</dbReference>
<sequence length="215" mass="24464">MVDLAAPRSPGPRHWYVVSRVEFKDIVAYWQKKEDESGLAVDWSEAHERCWRCAYKARLEKCHIIPDSLGGTATPDNFVLLCGRCHREAPNHANPRYMWVWLRATCLPFNDMYWTNRGQEEFETMFGRTPLDWADALDLDAGALQAEFNTLLRTEFSRAVIHFGEGRMNPSTIACVLAEVELQLAAQHDVAITNSEAGYAGARFIRKMLGQTDTP</sequence>
<dbReference type="OrthoDB" id="9802901at2"/>
<name>A0A563ENW8_9PSEU</name>
<proteinExistence type="predicted"/>
<protein>
    <submittedName>
        <fullName evidence="2">HNH endonuclease</fullName>
    </submittedName>
</protein>
<keyword evidence="3" id="KW-1185">Reference proteome</keyword>
<dbReference type="InterPro" id="IPR003615">
    <property type="entry name" value="HNH_nuc"/>
</dbReference>
<dbReference type="InterPro" id="IPR002711">
    <property type="entry name" value="HNH"/>
</dbReference>
<accession>A0A563ENW8</accession>
<feature type="domain" description="HNH nuclease" evidence="1">
    <location>
        <begin position="37"/>
        <end position="87"/>
    </location>
</feature>
<dbReference type="GO" id="GO:0004519">
    <property type="term" value="F:endonuclease activity"/>
    <property type="evidence" value="ECO:0007669"/>
    <property type="project" value="UniProtKB-KW"/>
</dbReference>
<evidence type="ECO:0000313" key="3">
    <source>
        <dbReference type="Proteomes" id="UP000316639"/>
    </source>
</evidence>
<evidence type="ECO:0000259" key="1">
    <source>
        <dbReference type="SMART" id="SM00507"/>
    </source>
</evidence>
<keyword evidence="2" id="KW-0378">Hydrolase</keyword>
<keyword evidence="2" id="KW-0540">Nuclease</keyword>
<dbReference type="CDD" id="cd00085">
    <property type="entry name" value="HNHc"/>
    <property type="match status" value="1"/>
</dbReference>
<reference evidence="2 3" key="1">
    <citation type="submission" date="2019-07" db="EMBL/GenBank/DDBJ databases">
        <title>Lentzea xizangensis sp. nov., isolated from Qinghai-Tibetan Plateau Soils.</title>
        <authorList>
            <person name="Huang J."/>
        </authorList>
    </citation>
    <scope>NUCLEOTIDE SEQUENCE [LARGE SCALE GENOMIC DNA]</scope>
    <source>
        <strain evidence="2 3">FXJ1.1311</strain>
    </source>
</reference>
<evidence type="ECO:0000313" key="2">
    <source>
        <dbReference type="EMBL" id="TWP49098.1"/>
    </source>
</evidence>
<dbReference type="Pfam" id="PF01844">
    <property type="entry name" value="HNH"/>
    <property type="match status" value="1"/>
</dbReference>
<dbReference type="Gene3D" id="1.10.30.50">
    <property type="match status" value="1"/>
</dbReference>